<dbReference type="AlphaFoldDB" id="B0WBG6"/>
<dbReference type="VEuPathDB" id="VectorBase:CPIJ004467"/>
<dbReference type="VEuPathDB" id="VectorBase:CPIJ004464"/>
<dbReference type="KEGG" id="cqu:CpipJ_CPIJ004464"/>
<reference evidence="3" key="2">
    <citation type="submission" date="2021-02" db="UniProtKB">
        <authorList>
            <consortium name="EnsemblMetazoa"/>
        </authorList>
    </citation>
    <scope>IDENTIFICATION</scope>
    <source>
        <strain evidence="3">JHB</strain>
    </source>
</reference>
<sequence>MFRRNVLGQSEVGILPNRPLGLNYGKPPHFECLIYVMPRRPFVKPRRIETLKIITQYGLHHKLEEKALLRSTSKFWTESSMMFDYMLGLKIDDFLPAGTGQVQPSRPRSDLPEIRVRQQVVVVRLDSQKHIDFSSCPSAVPFKLVPYECCLLLSHSLWHSQNIDNDILLSRCLVIYDIVNGNSHLKKKIFNASTCFASE</sequence>
<dbReference type="EMBL" id="DS231879">
    <property type="protein sequence ID" value="EDS42405.1"/>
    <property type="molecule type" value="Genomic_DNA"/>
</dbReference>
<name>B0WBG6_CULQU</name>
<dbReference type="GO" id="GO:0005840">
    <property type="term" value="C:ribosome"/>
    <property type="evidence" value="ECO:0007669"/>
    <property type="project" value="UniProtKB-KW"/>
</dbReference>
<evidence type="ECO:0000313" key="4">
    <source>
        <dbReference type="Proteomes" id="UP000002320"/>
    </source>
</evidence>
<dbReference type="HOGENOM" id="CLU_1373446_0_0_1"/>
<keyword evidence="1" id="KW-0687">Ribonucleoprotein</keyword>
<evidence type="ECO:0000313" key="3">
    <source>
        <dbReference type="EnsemblMetazoa" id="CPIJ004464-PA"/>
    </source>
</evidence>
<dbReference type="KEGG" id="cqu:CpipJ_CPIJ004467"/>
<reference evidence="1" key="1">
    <citation type="submission" date="2007-03" db="EMBL/GenBank/DDBJ databases">
        <title>Annotation of Culex pipiens quinquefasciatus.</title>
        <authorList>
            <consortium name="The Broad Institute Genome Sequencing Platform"/>
            <person name="Atkinson P.W."/>
            <person name="Hemingway J."/>
            <person name="Christensen B.M."/>
            <person name="Higgs S."/>
            <person name="Kodira C."/>
            <person name="Hannick L."/>
            <person name="Megy K."/>
            <person name="O'Leary S."/>
            <person name="Pearson M."/>
            <person name="Haas B.J."/>
            <person name="Mauceli E."/>
            <person name="Wortman J.R."/>
            <person name="Lee N.H."/>
            <person name="Guigo R."/>
            <person name="Stanke M."/>
            <person name="Alvarado L."/>
            <person name="Amedeo P."/>
            <person name="Antoine C.H."/>
            <person name="Arensburger P."/>
            <person name="Bidwell S.L."/>
            <person name="Crawford M."/>
            <person name="Camaro F."/>
            <person name="Devon K."/>
            <person name="Engels R."/>
            <person name="Hammond M."/>
            <person name="Howarth C."/>
            <person name="Koehrsen M."/>
            <person name="Lawson D."/>
            <person name="Montgomery P."/>
            <person name="Nene V."/>
            <person name="Nusbaum C."/>
            <person name="Puiu D."/>
            <person name="Romero-Severson J."/>
            <person name="Severson D.W."/>
            <person name="Shumway M."/>
            <person name="Sisk P."/>
            <person name="Stolte C."/>
            <person name="Zeng Q."/>
            <person name="Eisenstadt E."/>
            <person name="Fraser-Liggett C."/>
            <person name="Strausberg R."/>
            <person name="Galagan J."/>
            <person name="Birren B."/>
            <person name="Collins F.H."/>
        </authorList>
    </citation>
    <scope>NUCLEOTIDE SEQUENCE [LARGE SCALE GENOMIC DNA]</scope>
    <source>
        <strain evidence="1">JHB</strain>
    </source>
</reference>
<dbReference type="EnsemblMetazoa" id="CPIJ004464-RA">
    <property type="protein sequence ID" value="CPIJ004464-PA"/>
    <property type="gene ID" value="CPIJ004464"/>
</dbReference>
<dbReference type="EnsemblMetazoa" id="CPIJ004467-RA">
    <property type="protein sequence ID" value="CPIJ004467-PA"/>
    <property type="gene ID" value="CPIJ004467"/>
</dbReference>
<accession>B0WBG6</accession>
<evidence type="ECO:0000313" key="1">
    <source>
        <dbReference type="EMBL" id="EDS42405.1"/>
    </source>
</evidence>
<evidence type="ECO:0000313" key="2">
    <source>
        <dbReference type="EMBL" id="EDS42408.1"/>
    </source>
</evidence>
<dbReference type="EMBL" id="DS231879">
    <property type="protein sequence ID" value="EDS42408.1"/>
    <property type="molecule type" value="Genomic_DNA"/>
</dbReference>
<gene>
    <name evidence="3" type="primary">6035941</name>
    <name evidence="1" type="ORF">CpipJ_CPIJ004464</name>
    <name evidence="2" type="ORF">CpipJ_CPIJ004467</name>
</gene>
<dbReference type="Proteomes" id="UP000002320">
    <property type="component" value="Unassembled WGS sequence"/>
</dbReference>
<dbReference type="InParanoid" id="B0WBG6"/>
<dbReference type="STRING" id="7176.B0WBG6"/>
<keyword evidence="1" id="KW-0689">Ribosomal protein</keyword>
<keyword evidence="4" id="KW-1185">Reference proteome</keyword>
<protein>
    <submittedName>
        <fullName evidence="1 3">40S ribosomal protein S9</fullName>
    </submittedName>
</protein>
<dbReference type="eggNOG" id="KOG3301">
    <property type="taxonomic scope" value="Eukaryota"/>
</dbReference>
<proteinExistence type="predicted"/>
<organism>
    <name type="scientific">Culex quinquefasciatus</name>
    <name type="common">Southern house mosquito</name>
    <name type="synonym">Culex pungens</name>
    <dbReference type="NCBI Taxonomy" id="7176"/>
    <lineage>
        <taxon>Eukaryota</taxon>
        <taxon>Metazoa</taxon>
        <taxon>Ecdysozoa</taxon>
        <taxon>Arthropoda</taxon>
        <taxon>Hexapoda</taxon>
        <taxon>Insecta</taxon>
        <taxon>Pterygota</taxon>
        <taxon>Neoptera</taxon>
        <taxon>Endopterygota</taxon>
        <taxon>Diptera</taxon>
        <taxon>Nematocera</taxon>
        <taxon>Culicoidea</taxon>
        <taxon>Culicidae</taxon>
        <taxon>Culicinae</taxon>
        <taxon>Culicini</taxon>
        <taxon>Culex</taxon>
        <taxon>Culex</taxon>
    </lineage>
</organism>